<dbReference type="AlphaFoldDB" id="A0A0F9NWN3"/>
<gene>
    <name evidence="5" type="ORF">LCGC14_0900130</name>
</gene>
<reference evidence="5" key="1">
    <citation type="journal article" date="2015" name="Nature">
        <title>Complex archaea that bridge the gap between prokaryotes and eukaryotes.</title>
        <authorList>
            <person name="Spang A."/>
            <person name="Saw J.H."/>
            <person name="Jorgensen S.L."/>
            <person name="Zaremba-Niedzwiedzka K."/>
            <person name="Martijn J."/>
            <person name="Lind A.E."/>
            <person name="van Eijk R."/>
            <person name="Schleper C."/>
            <person name="Guy L."/>
            <person name="Ettema T.J."/>
        </authorList>
    </citation>
    <scope>NUCLEOTIDE SEQUENCE</scope>
</reference>
<dbReference type="GO" id="GO:0005524">
    <property type="term" value="F:ATP binding"/>
    <property type="evidence" value="ECO:0007669"/>
    <property type="project" value="UniProtKB-KW"/>
</dbReference>
<accession>A0A0F9NWN3</accession>
<name>A0A0F9NWN3_9ZZZZ</name>
<dbReference type="Pfam" id="PF02006">
    <property type="entry name" value="PPS_PS"/>
    <property type="match status" value="1"/>
</dbReference>
<keyword evidence="4" id="KW-0173">Coenzyme A biosynthesis</keyword>
<dbReference type="GO" id="GO:0015937">
    <property type="term" value="P:coenzyme A biosynthetic process"/>
    <property type="evidence" value="ECO:0007669"/>
    <property type="project" value="UniProtKB-KW"/>
</dbReference>
<dbReference type="PANTHER" id="PTHR40695:SF1">
    <property type="entry name" value="4-PHOSPHOPANTOATE--BETA-ALANINE LIGASE"/>
    <property type="match status" value="1"/>
</dbReference>
<dbReference type="EMBL" id="LAZR01002928">
    <property type="protein sequence ID" value="KKN23915.1"/>
    <property type="molecule type" value="Genomic_DNA"/>
</dbReference>
<keyword evidence="2" id="KW-0547">Nucleotide-binding</keyword>
<evidence type="ECO:0000256" key="3">
    <source>
        <dbReference type="ARBA" id="ARBA00022840"/>
    </source>
</evidence>
<evidence type="ECO:0000256" key="4">
    <source>
        <dbReference type="ARBA" id="ARBA00022993"/>
    </source>
</evidence>
<proteinExistence type="predicted"/>
<dbReference type="InterPro" id="IPR002855">
    <property type="entry name" value="PPS/PS"/>
</dbReference>
<dbReference type="Gene3D" id="3.40.50.12640">
    <property type="entry name" value="Phosphopantoate/pantothenate synthetase"/>
    <property type="match status" value="1"/>
</dbReference>
<keyword evidence="3" id="KW-0067">ATP-binding</keyword>
<sequence>MIPNEKQIESIPKTHPRYLSLKYRHKIIEGMKNLVVAEAGLIAHGRGECFDYILGEKTSIPAKKAIKAAIAAFLLAENPVISVNGNVAALVPSEIVSLGKLLNAPLEINLFYQKSGRIEAIQEILHKAGATKLYGIDSSKILELDGLESNRRNVELIADADTVLVPLEDGDRTEALKKLNKFVIAVDLNPLSRTALWADITIIDNIIRVLPEMIKNTKELMKLEKNQLRNIVDKFNNKKNIQDSLDLIINYINDQKELAFETLKK</sequence>
<dbReference type="PIRSF" id="PIRSF004853">
    <property type="entry name" value="UCP004853"/>
    <property type="match status" value="1"/>
</dbReference>
<evidence type="ECO:0000256" key="2">
    <source>
        <dbReference type="ARBA" id="ARBA00022741"/>
    </source>
</evidence>
<comment type="caution">
    <text evidence="5">The sequence shown here is derived from an EMBL/GenBank/DDBJ whole genome shotgun (WGS) entry which is preliminary data.</text>
</comment>
<dbReference type="GO" id="GO:0016874">
    <property type="term" value="F:ligase activity"/>
    <property type="evidence" value="ECO:0007669"/>
    <property type="project" value="UniProtKB-KW"/>
</dbReference>
<protein>
    <recommendedName>
        <fullName evidence="6">4-phosphopantoate--beta-alanine ligase</fullName>
    </recommendedName>
</protein>
<organism evidence="5">
    <name type="scientific">marine sediment metagenome</name>
    <dbReference type="NCBI Taxonomy" id="412755"/>
    <lineage>
        <taxon>unclassified sequences</taxon>
        <taxon>metagenomes</taxon>
        <taxon>ecological metagenomes</taxon>
    </lineage>
</organism>
<dbReference type="InterPro" id="IPR038138">
    <property type="entry name" value="PPS/PS_sf"/>
</dbReference>
<keyword evidence="1" id="KW-0436">Ligase</keyword>
<evidence type="ECO:0000313" key="5">
    <source>
        <dbReference type="EMBL" id="KKN23915.1"/>
    </source>
</evidence>
<dbReference type="PANTHER" id="PTHR40695">
    <property type="entry name" value="4-PHOSPHOPANTOATE--BETA-ALANINE LIGASE"/>
    <property type="match status" value="1"/>
</dbReference>
<evidence type="ECO:0008006" key="6">
    <source>
        <dbReference type="Google" id="ProtNLM"/>
    </source>
</evidence>
<evidence type="ECO:0000256" key="1">
    <source>
        <dbReference type="ARBA" id="ARBA00022598"/>
    </source>
</evidence>
<dbReference type="NCBIfam" id="NF010324">
    <property type="entry name" value="PRK13761.1"/>
    <property type="match status" value="1"/>
</dbReference>